<dbReference type="SUPFAM" id="SSF47413">
    <property type="entry name" value="lambda repressor-like DNA-binding domains"/>
    <property type="match status" value="1"/>
</dbReference>
<dbReference type="AlphaFoldDB" id="A0A969PUS7"/>
<dbReference type="Proteomes" id="UP000752012">
    <property type="component" value="Unassembled WGS sequence"/>
</dbReference>
<evidence type="ECO:0000259" key="1">
    <source>
        <dbReference type="PROSITE" id="PS50943"/>
    </source>
</evidence>
<dbReference type="GO" id="GO:0003677">
    <property type="term" value="F:DNA binding"/>
    <property type="evidence" value="ECO:0007669"/>
    <property type="project" value="InterPro"/>
</dbReference>
<dbReference type="InterPro" id="IPR010982">
    <property type="entry name" value="Lambda_DNA-bd_dom_sf"/>
</dbReference>
<organism evidence="2 3">
    <name type="scientific">Alkalicoccus luteus</name>
    <dbReference type="NCBI Taxonomy" id="1237094"/>
    <lineage>
        <taxon>Bacteria</taxon>
        <taxon>Bacillati</taxon>
        <taxon>Bacillota</taxon>
        <taxon>Bacilli</taxon>
        <taxon>Bacillales</taxon>
        <taxon>Bacillaceae</taxon>
        <taxon>Alkalicoccus</taxon>
    </lineage>
</organism>
<accession>A0A969PUS7</accession>
<comment type="caution">
    <text evidence="2">The sequence shown here is derived from an EMBL/GenBank/DDBJ whole genome shotgun (WGS) entry which is preliminary data.</text>
</comment>
<dbReference type="EMBL" id="JAATHJ010000013">
    <property type="protein sequence ID" value="NJP37894.1"/>
    <property type="molecule type" value="Genomic_DNA"/>
</dbReference>
<sequence length="96" mass="10893">MQSDELRFGDVMKIARKRAGMTQEKMAQLMHRSRSSVVKMENNQQVIDVNDFKRWMNLTNAKDMAVIAIAGLDPAMAGAVIETINRMMGAMVTWIF</sequence>
<dbReference type="Pfam" id="PF13560">
    <property type="entry name" value="HTH_31"/>
    <property type="match status" value="1"/>
</dbReference>
<dbReference type="PROSITE" id="PS50943">
    <property type="entry name" value="HTH_CROC1"/>
    <property type="match status" value="1"/>
</dbReference>
<dbReference type="Gene3D" id="1.10.260.40">
    <property type="entry name" value="lambda repressor-like DNA-binding domains"/>
    <property type="match status" value="1"/>
</dbReference>
<dbReference type="CDD" id="cd00093">
    <property type="entry name" value="HTH_XRE"/>
    <property type="match status" value="1"/>
</dbReference>
<gene>
    <name evidence="2" type="ORF">HCN83_09880</name>
</gene>
<protein>
    <submittedName>
        <fullName evidence="2">Helix-turn-helix domain-containing protein</fullName>
    </submittedName>
</protein>
<name>A0A969PUS7_9BACI</name>
<keyword evidence="3" id="KW-1185">Reference proteome</keyword>
<evidence type="ECO:0000313" key="2">
    <source>
        <dbReference type="EMBL" id="NJP37894.1"/>
    </source>
</evidence>
<reference evidence="2 3" key="1">
    <citation type="submission" date="2020-03" db="EMBL/GenBank/DDBJ databases">
        <title>Assessment of the enzymatic potential of alkaline-tolerant lipase obtained from Bacillus luteus H11 (technogenic soil) for the bioremediation of saline soils contaminated with petroleum substances.</title>
        <authorList>
            <person name="Kalwasinska A."/>
        </authorList>
    </citation>
    <scope>NUCLEOTIDE SEQUENCE [LARGE SCALE GENOMIC DNA]</scope>
    <source>
        <strain evidence="2 3">H11</strain>
    </source>
</reference>
<proteinExistence type="predicted"/>
<evidence type="ECO:0000313" key="3">
    <source>
        <dbReference type="Proteomes" id="UP000752012"/>
    </source>
</evidence>
<feature type="domain" description="HTH cro/C1-type" evidence="1">
    <location>
        <begin position="12"/>
        <end position="67"/>
    </location>
</feature>
<dbReference type="InterPro" id="IPR001387">
    <property type="entry name" value="Cro/C1-type_HTH"/>
</dbReference>